<keyword evidence="4" id="KW-1185">Reference proteome</keyword>
<protein>
    <submittedName>
        <fullName evidence="3">NAD-dependent epimerase/dehydratase family protein</fullName>
    </submittedName>
</protein>
<gene>
    <name evidence="3" type="ORF">ESB00_11765</name>
</gene>
<evidence type="ECO:0000313" key="4">
    <source>
        <dbReference type="Proteomes" id="UP000290218"/>
    </source>
</evidence>
<dbReference type="PANTHER" id="PTHR48079:SF6">
    <property type="entry name" value="NAD(P)-BINDING DOMAIN-CONTAINING PROTEIN-RELATED"/>
    <property type="match status" value="1"/>
</dbReference>
<organism evidence="3 4">
    <name type="scientific">Oleiharenicola lentus</name>
    <dbReference type="NCBI Taxonomy" id="2508720"/>
    <lineage>
        <taxon>Bacteria</taxon>
        <taxon>Pseudomonadati</taxon>
        <taxon>Verrucomicrobiota</taxon>
        <taxon>Opitutia</taxon>
        <taxon>Opitutales</taxon>
        <taxon>Opitutaceae</taxon>
        <taxon>Oleiharenicola</taxon>
    </lineage>
</organism>
<accession>A0A4Q1CBV1</accession>
<dbReference type="GO" id="GO:0004029">
    <property type="term" value="F:aldehyde dehydrogenase (NAD+) activity"/>
    <property type="evidence" value="ECO:0007669"/>
    <property type="project" value="TreeGrafter"/>
</dbReference>
<dbReference type="GO" id="GO:0005737">
    <property type="term" value="C:cytoplasm"/>
    <property type="evidence" value="ECO:0007669"/>
    <property type="project" value="TreeGrafter"/>
</dbReference>
<dbReference type="Gene3D" id="3.40.50.720">
    <property type="entry name" value="NAD(P)-binding Rossmann-like Domain"/>
    <property type="match status" value="1"/>
</dbReference>
<dbReference type="SUPFAM" id="SSF51735">
    <property type="entry name" value="NAD(P)-binding Rossmann-fold domains"/>
    <property type="match status" value="1"/>
</dbReference>
<dbReference type="InterPro" id="IPR051783">
    <property type="entry name" value="NAD(P)-dependent_oxidoreduct"/>
</dbReference>
<feature type="domain" description="NAD-dependent epimerase/dehydratase" evidence="2">
    <location>
        <begin position="11"/>
        <end position="226"/>
    </location>
</feature>
<dbReference type="InterPro" id="IPR036291">
    <property type="entry name" value="NAD(P)-bd_dom_sf"/>
</dbReference>
<sequence length="299" mass="31377">MISMAGKRLVILGCGYVGSAVAKAALAAGARVEALTRNPEKAAALRATGLSQVVVAELGSLQWHAQIAPAPDFVVNCVSSGGPDQYWQSYVVGMQSIVSWATKNGPVGTMVYTSSTSVYPQGDGAVVDETAWAPGATPNGRTISESEVLLKTAPTTAIQRHFILRLAGIYGPGRHHLLDQLRTGTETLNGSGEHRLNLAHRDDIVAAIIACLSAPESVGTEIFNVADTAPATRAEVVAWLCTQLGRPVPAFDGTTTARRGGAPMPDRIISSAKIQQVLGWRPLHSDFRTGFGAILKGEG</sequence>
<dbReference type="OrthoDB" id="9808276at2"/>
<proteinExistence type="predicted"/>
<dbReference type="PANTHER" id="PTHR48079">
    <property type="entry name" value="PROTEIN YEEZ"/>
    <property type="match status" value="1"/>
</dbReference>
<dbReference type="InterPro" id="IPR001509">
    <property type="entry name" value="Epimerase_deHydtase"/>
</dbReference>
<name>A0A4Q1CBV1_9BACT</name>
<dbReference type="Pfam" id="PF01370">
    <property type="entry name" value="Epimerase"/>
    <property type="match status" value="1"/>
</dbReference>
<dbReference type="Proteomes" id="UP000290218">
    <property type="component" value="Unassembled WGS sequence"/>
</dbReference>
<dbReference type="EMBL" id="SDHX01000001">
    <property type="protein sequence ID" value="RXK56508.1"/>
    <property type="molecule type" value="Genomic_DNA"/>
</dbReference>
<comment type="caution">
    <text evidence="3">The sequence shown here is derived from an EMBL/GenBank/DDBJ whole genome shotgun (WGS) entry which is preliminary data.</text>
</comment>
<evidence type="ECO:0000313" key="3">
    <source>
        <dbReference type="EMBL" id="RXK56508.1"/>
    </source>
</evidence>
<reference evidence="3 4" key="1">
    <citation type="submission" date="2019-01" db="EMBL/GenBank/DDBJ databases">
        <title>Lacunisphaera sp. strain TWA-58.</title>
        <authorList>
            <person name="Chen W.-M."/>
        </authorList>
    </citation>
    <scope>NUCLEOTIDE SEQUENCE [LARGE SCALE GENOMIC DNA]</scope>
    <source>
        <strain evidence="3 4">TWA-58</strain>
    </source>
</reference>
<dbReference type="AlphaFoldDB" id="A0A4Q1CBV1"/>
<keyword evidence="1" id="KW-0732">Signal</keyword>
<evidence type="ECO:0000259" key="2">
    <source>
        <dbReference type="Pfam" id="PF01370"/>
    </source>
</evidence>
<feature type="signal peptide" evidence="1">
    <location>
        <begin position="1"/>
        <end position="24"/>
    </location>
</feature>
<evidence type="ECO:0000256" key="1">
    <source>
        <dbReference type="SAM" id="SignalP"/>
    </source>
</evidence>
<feature type="chain" id="PRO_5020517565" evidence="1">
    <location>
        <begin position="25"/>
        <end position="299"/>
    </location>
</feature>